<gene>
    <name evidence="2" type="ORF">HF521_011275</name>
</gene>
<dbReference type="PANTHER" id="PTHR33244:SF3">
    <property type="entry name" value="PEPTIDASE A2 DOMAIN-CONTAINING PROTEIN"/>
    <property type="match status" value="1"/>
</dbReference>
<reference evidence="2" key="1">
    <citation type="submission" date="2020-08" db="EMBL/GenBank/DDBJ databases">
        <title>Chromosome-level assembly of Southern catfish (Silurus meridionalis) provides insights into visual adaptation to the nocturnal and benthic lifestyles.</title>
        <authorList>
            <person name="Zhang Y."/>
            <person name="Wang D."/>
            <person name="Peng Z."/>
        </authorList>
    </citation>
    <scope>NUCLEOTIDE SEQUENCE</scope>
    <source>
        <strain evidence="2">SWU-2019-XX</strain>
        <tissue evidence="2">Muscle</tissue>
    </source>
</reference>
<protein>
    <submittedName>
        <fullName evidence="2">Uncharacterized protein</fullName>
    </submittedName>
</protein>
<dbReference type="AlphaFoldDB" id="A0A8T0AF10"/>
<evidence type="ECO:0000256" key="1">
    <source>
        <dbReference type="SAM" id="MobiDB-lite"/>
    </source>
</evidence>
<evidence type="ECO:0000313" key="3">
    <source>
        <dbReference type="Proteomes" id="UP000606274"/>
    </source>
</evidence>
<dbReference type="EMBL" id="JABFDY010000022">
    <property type="protein sequence ID" value="KAF7690978.1"/>
    <property type="molecule type" value="Genomic_DNA"/>
</dbReference>
<evidence type="ECO:0000313" key="2">
    <source>
        <dbReference type="EMBL" id="KAF7690978.1"/>
    </source>
</evidence>
<dbReference type="Proteomes" id="UP000606274">
    <property type="component" value="Unassembled WGS sequence"/>
</dbReference>
<name>A0A8T0AF10_SILME</name>
<keyword evidence="3" id="KW-1185">Reference proteome</keyword>
<dbReference type="PANTHER" id="PTHR33244">
    <property type="entry name" value="INTEGRASE CATALYTIC DOMAIN-CONTAINING PROTEIN-RELATED"/>
    <property type="match status" value="1"/>
</dbReference>
<proteinExistence type="predicted"/>
<comment type="caution">
    <text evidence="2">The sequence shown here is derived from an EMBL/GenBank/DDBJ whole genome shotgun (WGS) entry which is preliminary data.</text>
</comment>
<feature type="region of interest" description="Disordered" evidence="1">
    <location>
        <begin position="117"/>
        <end position="185"/>
    </location>
</feature>
<feature type="non-terminal residue" evidence="2">
    <location>
        <position position="1"/>
    </location>
</feature>
<organism evidence="2 3">
    <name type="scientific">Silurus meridionalis</name>
    <name type="common">Southern catfish</name>
    <name type="synonym">Silurus soldatovi meridionalis</name>
    <dbReference type="NCBI Taxonomy" id="175797"/>
    <lineage>
        <taxon>Eukaryota</taxon>
        <taxon>Metazoa</taxon>
        <taxon>Chordata</taxon>
        <taxon>Craniata</taxon>
        <taxon>Vertebrata</taxon>
        <taxon>Euteleostomi</taxon>
        <taxon>Actinopterygii</taxon>
        <taxon>Neopterygii</taxon>
        <taxon>Teleostei</taxon>
        <taxon>Ostariophysi</taxon>
        <taxon>Siluriformes</taxon>
        <taxon>Siluridae</taxon>
        <taxon>Silurus</taxon>
    </lineage>
</organism>
<sequence>NTPTENMDSSPAQRLMSRRLKTSLPVTNKLLEPSVVTGVVERLQHRKQQAKSYYDRSACDLPELNIGEKIRMKPLPQKNPALWKVGTCLQKVAPRSYLVNVDGSLYRRNRVHLRVAESTATQASDTSEPEMPLMPESSVTGALADSSLVKPSPQASPDLVKLSPSDGHTYTRAGRLSKPPKRLDI</sequence>
<accession>A0A8T0AF10</accession>